<dbReference type="Proteomes" id="UP000181901">
    <property type="component" value="Unassembled WGS sequence"/>
</dbReference>
<dbReference type="InterPro" id="IPR007160">
    <property type="entry name" value="DUF362"/>
</dbReference>
<protein>
    <recommendedName>
        <fullName evidence="1">DUF362 domain-containing protein</fullName>
    </recommendedName>
</protein>
<organism evidence="2 3">
    <name type="scientific">Pseudodesulfovibrio hydrargyri</name>
    <dbReference type="NCBI Taxonomy" id="2125990"/>
    <lineage>
        <taxon>Bacteria</taxon>
        <taxon>Pseudomonadati</taxon>
        <taxon>Thermodesulfobacteriota</taxon>
        <taxon>Desulfovibrionia</taxon>
        <taxon>Desulfovibrionales</taxon>
        <taxon>Desulfovibrionaceae</taxon>
    </lineage>
</organism>
<evidence type="ECO:0000259" key="1">
    <source>
        <dbReference type="Pfam" id="PF04015"/>
    </source>
</evidence>
<keyword evidence="3" id="KW-1185">Reference proteome</keyword>
<dbReference type="EMBL" id="LKAQ01000001">
    <property type="protein sequence ID" value="OIQ52187.1"/>
    <property type="molecule type" value="Genomic_DNA"/>
</dbReference>
<proteinExistence type="predicted"/>
<dbReference type="AlphaFoldDB" id="A0A1J5N985"/>
<comment type="caution">
    <text evidence="2">The sequence shown here is derived from an EMBL/GenBank/DDBJ whole genome shotgun (WGS) entry which is preliminary data.</text>
</comment>
<reference evidence="2 3" key="1">
    <citation type="submission" date="2015-09" db="EMBL/GenBank/DDBJ databases">
        <title>Genome of Desulfovibrio dechloracetivorans BerOc1, a mercury methylating strain isolated from highly hydrocarbons and metals contaminated coastal sediments.</title>
        <authorList>
            <person name="Goni Urriza M."/>
            <person name="Gassie C."/>
            <person name="Bouchez O."/>
            <person name="Klopp C."/>
            <person name="Ranchou-Peyruse A."/>
            <person name="Remy G."/>
        </authorList>
    </citation>
    <scope>NUCLEOTIDE SEQUENCE [LARGE SCALE GENOMIC DNA]</scope>
    <source>
        <strain evidence="2 3">BerOc1</strain>
    </source>
</reference>
<accession>A0A1J5N985</accession>
<evidence type="ECO:0000313" key="3">
    <source>
        <dbReference type="Proteomes" id="UP000181901"/>
    </source>
</evidence>
<gene>
    <name evidence="2" type="ORF">BerOc1_00661</name>
</gene>
<evidence type="ECO:0000313" key="2">
    <source>
        <dbReference type="EMBL" id="OIQ52187.1"/>
    </source>
</evidence>
<sequence>MLAPMPETVAILRVPEYRTKPLGQAVALLLDAIEFHPAPGDRVLVKPNLVNGSNAARCTTHPQVVRAACAWLLDHGAKVTVADSPAFGPASHVARASGLEAALADLGLEARSLGRPAPLPLTLGGTIGLSRDALEADRILNLPKLKVHCQMTVSGAVKNLFGCVVGFRKAFAHHRLGHSHAIFRSMVMDVYRALPRTMHLMDAVEPMHRDGPIKGEPFPLGMLAASRNGVALDTMACSLLGLSPEQVPLWEEARTRGMDGADPARLVYPLESPEGFDTDGFMLSEARELSFAPMRLIRGRVRSLLKHLAKN</sequence>
<name>A0A1J5N985_9BACT</name>
<dbReference type="Pfam" id="PF04015">
    <property type="entry name" value="DUF362"/>
    <property type="match status" value="1"/>
</dbReference>
<feature type="domain" description="DUF362" evidence="1">
    <location>
        <begin position="43"/>
        <end position="237"/>
    </location>
</feature>